<dbReference type="RefSeq" id="WP_162365944.1">
    <property type="nucleotide sequence ID" value="NZ_WUBS01000007.1"/>
</dbReference>
<reference evidence="5 6" key="2">
    <citation type="submission" date="2020-02" db="EMBL/GenBank/DDBJ databases">
        <title>The new genus of Enterobacteriales.</title>
        <authorList>
            <person name="Kim I.S."/>
        </authorList>
    </citation>
    <scope>NUCLEOTIDE SEQUENCE [LARGE SCALE GENOMIC DNA]</scope>
    <source>
        <strain evidence="5 6">SAP-6</strain>
    </source>
</reference>
<evidence type="ECO:0000256" key="2">
    <source>
        <dbReference type="ARBA" id="ARBA00023125"/>
    </source>
</evidence>
<keyword evidence="6" id="KW-1185">Reference proteome</keyword>
<dbReference type="GO" id="GO:0005829">
    <property type="term" value="C:cytosol"/>
    <property type="evidence" value="ECO:0007669"/>
    <property type="project" value="TreeGrafter"/>
</dbReference>
<dbReference type="InterPro" id="IPR019888">
    <property type="entry name" value="Tscrpt_reg_AsnC-like"/>
</dbReference>
<dbReference type="Gene3D" id="1.10.10.10">
    <property type="entry name" value="Winged helix-like DNA-binding domain superfamily/Winged helix DNA-binding domain"/>
    <property type="match status" value="1"/>
</dbReference>
<keyword evidence="1" id="KW-0805">Transcription regulation</keyword>
<evidence type="ECO:0000256" key="1">
    <source>
        <dbReference type="ARBA" id="ARBA00023015"/>
    </source>
</evidence>
<dbReference type="PRINTS" id="PR00033">
    <property type="entry name" value="HTHASNC"/>
</dbReference>
<dbReference type="CDD" id="cd00090">
    <property type="entry name" value="HTH_ARSR"/>
    <property type="match status" value="1"/>
</dbReference>
<reference evidence="5 6" key="1">
    <citation type="submission" date="2019-12" db="EMBL/GenBank/DDBJ databases">
        <authorList>
            <person name="Lee S.D."/>
        </authorList>
    </citation>
    <scope>NUCLEOTIDE SEQUENCE [LARGE SCALE GENOMIC DNA]</scope>
    <source>
        <strain evidence="5 6">SAP-6</strain>
    </source>
</reference>
<dbReference type="InterPro" id="IPR011991">
    <property type="entry name" value="ArsR-like_HTH"/>
</dbReference>
<dbReference type="Pfam" id="PF01037">
    <property type="entry name" value="AsnC_trans_reg"/>
    <property type="match status" value="1"/>
</dbReference>
<dbReference type="InterPro" id="IPR019887">
    <property type="entry name" value="Tscrpt_reg_AsnC/Lrp_C"/>
</dbReference>
<dbReference type="GO" id="GO:0043200">
    <property type="term" value="P:response to amino acid"/>
    <property type="evidence" value="ECO:0007669"/>
    <property type="project" value="TreeGrafter"/>
</dbReference>
<dbReference type="GO" id="GO:0006355">
    <property type="term" value="P:regulation of DNA-templated transcription"/>
    <property type="evidence" value="ECO:0007669"/>
    <property type="project" value="UniProtKB-ARBA"/>
</dbReference>
<evidence type="ECO:0000259" key="4">
    <source>
        <dbReference type="PROSITE" id="PS50956"/>
    </source>
</evidence>
<dbReference type="InterPro" id="IPR011008">
    <property type="entry name" value="Dimeric_a/b-barrel"/>
</dbReference>
<evidence type="ECO:0000256" key="3">
    <source>
        <dbReference type="ARBA" id="ARBA00023163"/>
    </source>
</evidence>
<keyword evidence="3" id="KW-0804">Transcription</keyword>
<feature type="domain" description="HTH asnC-type" evidence="4">
    <location>
        <begin position="18"/>
        <end position="79"/>
    </location>
</feature>
<name>A0A845SJS4_9GAMM</name>
<gene>
    <name evidence="5" type="ORF">GRH90_10690</name>
</gene>
<dbReference type="SMART" id="SM00344">
    <property type="entry name" value="HTH_ASNC"/>
    <property type="match status" value="1"/>
</dbReference>
<dbReference type="PROSITE" id="PS50956">
    <property type="entry name" value="HTH_ASNC_2"/>
    <property type="match status" value="1"/>
</dbReference>
<dbReference type="AlphaFoldDB" id="A0A845SJS4"/>
<dbReference type="SUPFAM" id="SSF54909">
    <property type="entry name" value="Dimeric alpha+beta barrel"/>
    <property type="match status" value="1"/>
</dbReference>
<dbReference type="SUPFAM" id="SSF46785">
    <property type="entry name" value="Winged helix' DNA-binding domain"/>
    <property type="match status" value="1"/>
</dbReference>
<keyword evidence="2" id="KW-0238">DNA-binding</keyword>
<dbReference type="Pfam" id="PF13404">
    <property type="entry name" value="HTH_AsnC-type"/>
    <property type="match status" value="1"/>
</dbReference>
<evidence type="ECO:0000313" key="6">
    <source>
        <dbReference type="Proteomes" id="UP000461443"/>
    </source>
</evidence>
<protein>
    <submittedName>
        <fullName evidence="5">AsnC family transcriptional regulator</fullName>
    </submittedName>
</protein>
<dbReference type="PANTHER" id="PTHR30154">
    <property type="entry name" value="LEUCINE-RESPONSIVE REGULATORY PROTEIN"/>
    <property type="match status" value="1"/>
</dbReference>
<dbReference type="EMBL" id="WUBS01000007">
    <property type="protein sequence ID" value="NDL63214.1"/>
    <property type="molecule type" value="Genomic_DNA"/>
</dbReference>
<dbReference type="InterPro" id="IPR036388">
    <property type="entry name" value="WH-like_DNA-bd_sf"/>
</dbReference>
<dbReference type="InterPro" id="IPR036390">
    <property type="entry name" value="WH_DNA-bd_sf"/>
</dbReference>
<comment type="caution">
    <text evidence="5">The sequence shown here is derived from an EMBL/GenBank/DDBJ whole genome shotgun (WGS) entry which is preliminary data.</text>
</comment>
<dbReference type="PANTHER" id="PTHR30154:SF34">
    <property type="entry name" value="TRANSCRIPTIONAL REGULATOR AZLB"/>
    <property type="match status" value="1"/>
</dbReference>
<accession>A0A845SJS4</accession>
<dbReference type="Gene3D" id="3.30.70.920">
    <property type="match status" value="1"/>
</dbReference>
<organism evidence="5 6">
    <name type="scientific">Acerihabitans arboris</name>
    <dbReference type="NCBI Taxonomy" id="2691583"/>
    <lineage>
        <taxon>Bacteria</taxon>
        <taxon>Pseudomonadati</taxon>
        <taxon>Pseudomonadota</taxon>
        <taxon>Gammaproteobacteria</taxon>
        <taxon>Enterobacterales</taxon>
        <taxon>Pectobacteriaceae</taxon>
        <taxon>Acerihabitans</taxon>
    </lineage>
</organism>
<proteinExistence type="predicted"/>
<dbReference type="Proteomes" id="UP000461443">
    <property type="component" value="Unassembled WGS sequence"/>
</dbReference>
<evidence type="ECO:0000313" key="5">
    <source>
        <dbReference type="EMBL" id="NDL63214.1"/>
    </source>
</evidence>
<sequence>MNDKNAAKPQQSHNITVIDEFDRRILARYQDNTRHIAQLIGEEVGLSAAAVQRRLKRMRASGIIERETATLDARALGYPVTCLVGVDLLEERNEQIKAFKQAMLKQEQVQQCYYVTGEYDFILAVVCRDLQDYERFTQEAIMAEPNVRSFTTWVVMDKVKYGTALPLAPDQAPQR</sequence>
<dbReference type="GO" id="GO:0043565">
    <property type="term" value="F:sequence-specific DNA binding"/>
    <property type="evidence" value="ECO:0007669"/>
    <property type="project" value="InterPro"/>
</dbReference>
<dbReference type="InterPro" id="IPR000485">
    <property type="entry name" value="AsnC-type_HTH_dom"/>
</dbReference>